<evidence type="ECO:0000256" key="2">
    <source>
        <dbReference type="SAM" id="Phobius"/>
    </source>
</evidence>
<dbReference type="GeneTree" id="ENSGT00910000148252"/>
<protein>
    <submittedName>
        <fullName evidence="3">Uncharacterized protein</fullName>
    </submittedName>
</protein>
<reference evidence="3" key="1">
    <citation type="submission" date="2023-09" db="UniProtKB">
        <authorList>
            <consortium name="Ensembl"/>
        </authorList>
    </citation>
    <scope>IDENTIFICATION</scope>
</reference>
<accession>A0A8C0HTP3</accession>
<dbReference type="Ensembl" id="ENSBMST00010003270.1">
    <property type="protein sequence ID" value="ENSBMSP00010002957.1"/>
    <property type="gene ID" value="ENSBMSG00010002221.1"/>
</dbReference>
<proteinExistence type="predicted"/>
<dbReference type="OMA" id="FIFCNWT"/>
<keyword evidence="2" id="KW-0472">Membrane</keyword>
<name>A0A8C0HTP3_BALMU</name>
<sequence>IGQVLSARARSHVPLESPEQSRGGAHRAVDPSPSGPTESRSSISWRLVIVLFTVLLPGSHFIFCNWAQGA</sequence>
<evidence type="ECO:0000256" key="1">
    <source>
        <dbReference type="SAM" id="MobiDB-lite"/>
    </source>
</evidence>
<feature type="region of interest" description="Disordered" evidence="1">
    <location>
        <begin position="1"/>
        <end position="40"/>
    </location>
</feature>
<dbReference type="AlphaFoldDB" id="A0A8C0HTP3"/>
<keyword evidence="2" id="KW-0812">Transmembrane</keyword>
<evidence type="ECO:0000313" key="3">
    <source>
        <dbReference type="Ensembl" id="ENSBMSP00010002957.1"/>
    </source>
</evidence>
<organism evidence="3">
    <name type="scientific">Balaenoptera musculus</name>
    <name type="common">Blue whale</name>
    <dbReference type="NCBI Taxonomy" id="9771"/>
    <lineage>
        <taxon>Eukaryota</taxon>
        <taxon>Metazoa</taxon>
        <taxon>Chordata</taxon>
        <taxon>Craniata</taxon>
        <taxon>Vertebrata</taxon>
        <taxon>Euteleostomi</taxon>
        <taxon>Mammalia</taxon>
        <taxon>Eutheria</taxon>
        <taxon>Laurasiatheria</taxon>
        <taxon>Artiodactyla</taxon>
        <taxon>Whippomorpha</taxon>
        <taxon>Cetacea</taxon>
        <taxon>Mysticeti</taxon>
        <taxon>Balaenopteridae</taxon>
        <taxon>Balaenoptera</taxon>
    </lineage>
</organism>
<keyword evidence="2" id="KW-1133">Transmembrane helix</keyword>
<feature type="transmembrane region" description="Helical" evidence="2">
    <location>
        <begin position="43"/>
        <end position="67"/>
    </location>
</feature>